<sequence length="560" mass="61742">MKVQSKSIAFAALLAVALTACSGGDDGGSGESLKSDELASQAQYNPQPRDNVEDGGTFTRAVGEIPDNLNTLHADKSADTAALSMMYNPQLQLIAEDGALSWNKDYVTDVSEELVDGNRVVTYTINDEAVFNDGTPIDWRAFEALWKVSNGKNEKYAPVSTEGYSLITSVEPGENDKQAVVTYDGPWLWWQSQFKEVIHPDAAKDPETFNTAYTMDAHDEWGAGPYHVKELEPGGTTAVFERNPHWWGNPGKLDEFVFRAMESTAAINAFRNGELDAVSATSAENLAQIEGMEGIDVRKAATLAVTFMHVNASSPKLKDADVRKAVHLGIDRQTLQDVRYDGMGWDAELPGMVTLYPFQEGYRDTYSEIGGGYDPEEAGKLLDGAGWSVGDDGIREKDGEKLQLLFPIIGDASYSKNGAVALQAMLKEIGIDLKLDYRSADEFTDTYTKKDYDLFSLNWGTADPDENFFYFCYFYCSDAGYVDQETIDTYAPVVQEIGQETDKVKAVEAFLQTEKDILSTWQIDPLYTGPTIFAVKEGMANFGADLFFFGPIEDIGWQKG</sequence>
<evidence type="ECO:0000256" key="1">
    <source>
        <dbReference type="SAM" id="MobiDB-lite"/>
    </source>
</evidence>
<dbReference type="Proteomes" id="UP001501138">
    <property type="component" value="Unassembled WGS sequence"/>
</dbReference>
<reference evidence="5" key="1">
    <citation type="journal article" date="2019" name="Int. J. Syst. Evol. Microbiol.">
        <title>The Global Catalogue of Microorganisms (GCM) 10K type strain sequencing project: providing services to taxonomists for standard genome sequencing and annotation.</title>
        <authorList>
            <consortium name="The Broad Institute Genomics Platform"/>
            <consortium name="The Broad Institute Genome Sequencing Center for Infectious Disease"/>
            <person name="Wu L."/>
            <person name="Ma J."/>
        </authorList>
    </citation>
    <scope>NUCLEOTIDE SEQUENCE [LARGE SCALE GENOMIC DNA]</scope>
    <source>
        <strain evidence="5">JCM 15589</strain>
    </source>
</reference>
<keyword evidence="2" id="KW-0732">Signal</keyword>
<name>A0ABN2JHJ7_9MICO</name>
<keyword evidence="5" id="KW-1185">Reference proteome</keyword>
<dbReference type="CDD" id="cd08501">
    <property type="entry name" value="PBP2_Lpqw"/>
    <property type="match status" value="1"/>
</dbReference>
<feature type="chain" id="PRO_5046962696" evidence="2">
    <location>
        <begin position="23"/>
        <end position="560"/>
    </location>
</feature>
<feature type="region of interest" description="Disordered" evidence="1">
    <location>
        <begin position="25"/>
        <end position="52"/>
    </location>
</feature>
<dbReference type="EMBL" id="BAAAPM010000004">
    <property type="protein sequence ID" value="GAA1726703.1"/>
    <property type="molecule type" value="Genomic_DNA"/>
</dbReference>
<dbReference type="Gene3D" id="3.90.76.10">
    <property type="entry name" value="Dipeptide-binding Protein, Domain 1"/>
    <property type="match status" value="1"/>
</dbReference>
<evidence type="ECO:0000313" key="4">
    <source>
        <dbReference type="EMBL" id="GAA1726703.1"/>
    </source>
</evidence>
<feature type="compositionally biased region" description="Polar residues" evidence="1">
    <location>
        <begin position="38"/>
        <end position="48"/>
    </location>
</feature>
<evidence type="ECO:0000259" key="3">
    <source>
        <dbReference type="Pfam" id="PF00496"/>
    </source>
</evidence>
<feature type="domain" description="Solute-binding protein family 5" evidence="3">
    <location>
        <begin position="112"/>
        <end position="479"/>
    </location>
</feature>
<gene>
    <name evidence="4" type="ORF">GCM10009809_23050</name>
</gene>
<feature type="signal peptide" evidence="2">
    <location>
        <begin position="1"/>
        <end position="22"/>
    </location>
</feature>
<dbReference type="InterPro" id="IPR039424">
    <property type="entry name" value="SBP_5"/>
</dbReference>
<dbReference type="SUPFAM" id="SSF53850">
    <property type="entry name" value="Periplasmic binding protein-like II"/>
    <property type="match status" value="1"/>
</dbReference>
<protein>
    <submittedName>
        <fullName evidence="4">ABC transporter family substrate-binding protein</fullName>
    </submittedName>
</protein>
<dbReference type="PROSITE" id="PS51257">
    <property type="entry name" value="PROKAR_LIPOPROTEIN"/>
    <property type="match status" value="1"/>
</dbReference>
<accession>A0ABN2JHJ7</accession>
<dbReference type="Pfam" id="PF00496">
    <property type="entry name" value="SBP_bac_5"/>
    <property type="match status" value="1"/>
</dbReference>
<evidence type="ECO:0000256" key="2">
    <source>
        <dbReference type="SAM" id="SignalP"/>
    </source>
</evidence>
<dbReference type="RefSeq" id="WP_344248595.1">
    <property type="nucleotide sequence ID" value="NZ_BAAAPM010000004.1"/>
</dbReference>
<dbReference type="InterPro" id="IPR000914">
    <property type="entry name" value="SBP_5_dom"/>
</dbReference>
<organism evidence="4 5">
    <name type="scientific">Isoptericola hypogeus</name>
    <dbReference type="NCBI Taxonomy" id="300179"/>
    <lineage>
        <taxon>Bacteria</taxon>
        <taxon>Bacillati</taxon>
        <taxon>Actinomycetota</taxon>
        <taxon>Actinomycetes</taxon>
        <taxon>Micrococcales</taxon>
        <taxon>Promicromonosporaceae</taxon>
        <taxon>Isoptericola</taxon>
    </lineage>
</organism>
<dbReference type="PANTHER" id="PTHR30290:SF65">
    <property type="entry name" value="MONOACYL PHOSPHATIDYLINOSITOL TETRAMANNOSIDE-BINDING PROTEIN LPQW-RELATED"/>
    <property type="match status" value="1"/>
</dbReference>
<evidence type="ECO:0000313" key="5">
    <source>
        <dbReference type="Proteomes" id="UP001501138"/>
    </source>
</evidence>
<dbReference type="Gene3D" id="3.40.190.10">
    <property type="entry name" value="Periplasmic binding protein-like II"/>
    <property type="match status" value="1"/>
</dbReference>
<dbReference type="Gene3D" id="3.10.105.10">
    <property type="entry name" value="Dipeptide-binding Protein, Domain 3"/>
    <property type="match status" value="1"/>
</dbReference>
<comment type="caution">
    <text evidence="4">The sequence shown here is derived from an EMBL/GenBank/DDBJ whole genome shotgun (WGS) entry which is preliminary data.</text>
</comment>
<dbReference type="PANTHER" id="PTHR30290">
    <property type="entry name" value="PERIPLASMIC BINDING COMPONENT OF ABC TRANSPORTER"/>
    <property type="match status" value="1"/>
</dbReference>
<proteinExistence type="predicted"/>